<dbReference type="EMBL" id="QWGE01000001">
    <property type="protein sequence ID" value="RIJ42853.1"/>
    <property type="molecule type" value="Genomic_DNA"/>
</dbReference>
<name>A0A399SK47_9BACT</name>
<organism evidence="1 2">
    <name type="scientific">Pontibacter oryzae</name>
    <dbReference type="NCBI Taxonomy" id="2304593"/>
    <lineage>
        <taxon>Bacteria</taxon>
        <taxon>Pseudomonadati</taxon>
        <taxon>Bacteroidota</taxon>
        <taxon>Cytophagia</taxon>
        <taxon>Cytophagales</taxon>
        <taxon>Hymenobacteraceae</taxon>
        <taxon>Pontibacter</taxon>
    </lineage>
</organism>
<keyword evidence="2" id="KW-1185">Reference proteome</keyword>
<reference evidence="2" key="1">
    <citation type="submission" date="2018-08" db="EMBL/GenBank/DDBJ databases">
        <title>Mucilaginibacter sp. MYSH2.</title>
        <authorList>
            <person name="Seo T."/>
        </authorList>
    </citation>
    <scope>NUCLEOTIDE SEQUENCE [LARGE SCALE GENOMIC DNA]</scope>
    <source>
        <strain evidence="2">KIRAN</strain>
    </source>
</reference>
<protein>
    <submittedName>
        <fullName evidence="1">Uncharacterized protein</fullName>
    </submittedName>
</protein>
<accession>A0A399SK47</accession>
<comment type="caution">
    <text evidence="1">The sequence shown here is derived from an EMBL/GenBank/DDBJ whole genome shotgun (WGS) entry which is preliminary data.</text>
</comment>
<evidence type="ECO:0000313" key="1">
    <source>
        <dbReference type="EMBL" id="RIJ42853.1"/>
    </source>
</evidence>
<dbReference type="Proteomes" id="UP000266005">
    <property type="component" value="Unassembled WGS sequence"/>
</dbReference>
<evidence type="ECO:0000313" key="2">
    <source>
        <dbReference type="Proteomes" id="UP000266005"/>
    </source>
</evidence>
<sequence>MKSFYDFNRSSPQERAEQYKLYPEMALYHIALREEMGEEEYAAFYDAEKEAQHQRILAPMYNQTAPKWMSA</sequence>
<dbReference type="OrthoDB" id="853729at2"/>
<dbReference type="RefSeq" id="WP_119430735.1">
    <property type="nucleotide sequence ID" value="NZ_QWGE01000001.1"/>
</dbReference>
<dbReference type="AlphaFoldDB" id="A0A399SK47"/>
<gene>
    <name evidence="1" type="ORF">D1627_03115</name>
</gene>
<proteinExistence type="predicted"/>